<dbReference type="PANTHER" id="PTHR18964:SF149">
    <property type="entry name" value="BIFUNCTIONAL UDP-N-ACETYLGLUCOSAMINE 2-EPIMERASE_N-ACETYLMANNOSAMINE KINASE"/>
    <property type="match status" value="1"/>
</dbReference>
<protein>
    <submittedName>
        <fullName evidence="2">ROK family protein</fullName>
    </submittedName>
</protein>
<proteinExistence type="inferred from homology"/>
<dbReference type="SUPFAM" id="SSF53067">
    <property type="entry name" value="Actin-like ATPase domain"/>
    <property type="match status" value="1"/>
</dbReference>
<dbReference type="InterPro" id="IPR043129">
    <property type="entry name" value="ATPase_NBD"/>
</dbReference>
<sequence>MKNEHVAFGIDIGGTNTKIGLFDKSGNLLLSHTLPTDKTVSPEQFIEHLAQESQRLLSVDLKIELGDSRILGLGAGAPVANYYTGRIEHAPNLGWTNVALRDLFQQKFKCLAVIENDANLAAIGENRWGAGKDLKDFILITLGTGVGTGLILDGKLYRGNNALGAEGGHIIIPNDKKRLCSCGGMNHLESFLSAKGIKQTIQELTGEEWKIEKLGTLFREKDLKATTIINTIAEELATGLVSIGVLFGPQAFVIGGGVSKLGDSFNQVVKKKMDELIHFSLKGKINIVTASLSSEKGAIYGGAAHIFDEVLK</sequence>
<reference evidence="2 3" key="1">
    <citation type="submission" date="2023-11" db="EMBL/GenBank/DDBJ databases">
        <title>Peredibacter starrii A3.12.</title>
        <authorList>
            <person name="Mitchell R.J."/>
        </authorList>
    </citation>
    <scope>NUCLEOTIDE SEQUENCE [LARGE SCALE GENOMIC DNA]</scope>
    <source>
        <strain evidence="2 3">A3.12</strain>
    </source>
</reference>
<gene>
    <name evidence="2" type="ORF">SOO65_10485</name>
</gene>
<dbReference type="PROSITE" id="PS01125">
    <property type="entry name" value="ROK"/>
    <property type="match status" value="1"/>
</dbReference>
<dbReference type="AlphaFoldDB" id="A0AAX4HVA7"/>
<comment type="similarity">
    <text evidence="1">Belongs to the ROK (NagC/XylR) family.</text>
</comment>
<dbReference type="InterPro" id="IPR049874">
    <property type="entry name" value="ROK_cs"/>
</dbReference>
<evidence type="ECO:0000313" key="3">
    <source>
        <dbReference type="Proteomes" id="UP001324634"/>
    </source>
</evidence>
<dbReference type="Gene3D" id="3.30.420.40">
    <property type="match status" value="2"/>
</dbReference>
<organism evidence="2 3">
    <name type="scientific">Peredibacter starrii</name>
    <dbReference type="NCBI Taxonomy" id="28202"/>
    <lineage>
        <taxon>Bacteria</taxon>
        <taxon>Pseudomonadati</taxon>
        <taxon>Bdellovibrionota</taxon>
        <taxon>Bacteriovoracia</taxon>
        <taxon>Bacteriovoracales</taxon>
        <taxon>Bacteriovoracaceae</taxon>
        <taxon>Peredibacter</taxon>
    </lineage>
</organism>
<evidence type="ECO:0000313" key="2">
    <source>
        <dbReference type="EMBL" id="WPU67181.1"/>
    </source>
</evidence>
<dbReference type="EMBL" id="CP139487">
    <property type="protein sequence ID" value="WPU67181.1"/>
    <property type="molecule type" value="Genomic_DNA"/>
</dbReference>
<dbReference type="Pfam" id="PF00480">
    <property type="entry name" value="ROK"/>
    <property type="match status" value="1"/>
</dbReference>
<evidence type="ECO:0000256" key="1">
    <source>
        <dbReference type="ARBA" id="ARBA00006479"/>
    </source>
</evidence>
<dbReference type="InterPro" id="IPR000600">
    <property type="entry name" value="ROK"/>
</dbReference>
<keyword evidence="3" id="KW-1185">Reference proteome</keyword>
<dbReference type="KEGG" id="psti:SOO65_10485"/>
<dbReference type="RefSeq" id="WP_321400120.1">
    <property type="nucleotide sequence ID" value="NZ_CP139487.1"/>
</dbReference>
<dbReference type="PANTHER" id="PTHR18964">
    <property type="entry name" value="ROK (REPRESSOR, ORF, KINASE) FAMILY"/>
    <property type="match status" value="1"/>
</dbReference>
<accession>A0AAX4HVA7</accession>
<name>A0AAX4HVA7_9BACT</name>
<dbReference type="Proteomes" id="UP001324634">
    <property type="component" value="Chromosome"/>
</dbReference>